<protein>
    <recommendedName>
        <fullName evidence="4">Knr4/Smi1-like domain-containing protein</fullName>
    </recommendedName>
</protein>
<comment type="caution">
    <text evidence="2">The sequence shown here is derived from an EMBL/GenBank/DDBJ whole genome shotgun (WGS) entry which is preliminary data.</text>
</comment>
<reference evidence="2 3" key="1">
    <citation type="submission" date="2021-02" db="EMBL/GenBank/DDBJ databases">
        <title>Whole genome sequencing of Streptomyces actuosus VRA1.</title>
        <authorList>
            <person name="Sen G."/>
            <person name="Sen A."/>
        </authorList>
    </citation>
    <scope>NUCLEOTIDE SEQUENCE [LARGE SCALE GENOMIC DNA]</scope>
    <source>
        <strain evidence="2 3">VRA1</strain>
    </source>
</reference>
<evidence type="ECO:0000256" key="1">
    <source>
        <dbReference type="SAM" id="MobiDB-lite"/>
    </source>
</evidence>
<sequence length="95" mass="10240">MVHPSVAALMRILPPPPVDSGGRYQVQVPAPLADSGGDRFDGEDLAARTGWRYPSDYRCFLETYGAGGEISGTIGIDSPPPAGVEHRVDRRDVYL</sequence>
<dbReference type="Proteomes" id="UP000788262">
    <property type="component" value="Unassembled WGS sequence"/>
</dbReference>
<accession>A0ABS2VSY5</accession>
<feature type="region of interest" description="Disordered" evidence="1">
    <location>
        <begin position="71"/>
        <end position="95"/>
    </location>
</feature>
<name>A0ABS2VSY5_STRAS</name>
<evidence type="ECO:0000313" key="3">
    <source>
        <dbReference type="Proteomes" id="UP000788262"/>
    </source>
</evidence>
<evidence type="ECO:0000313" key="2">
    <source>
        <dbReference type="EMBL" id="MBN0046226.1"/>
    </source>
</evidence>
<dbReference type="RefSeq" id="WP_205384380.1">
    <property type="nucleotide sequence ID" value="NZ_JAFFZS010000014.1"/>
</dbReference>
<evidence type="ECO:0008006" key="4">
    <source>
        <dbReference type="Google" id="ProtNLM"/>
    </source>
</evidence>
<dbReference type="EMBL" id="JAFFZS010000014">
    <property type="protein sequence ID" value="MBN0046226.1"/>
    <property type="molecule type" value="Genomic_DNA"/>
</dbReference>
<feature type="compositionally biased region" description="Basic and acidic residues" evidence="1">
    <location>
        <begin position="84"/>
        <end position="95"/>
    </location>
</feature>
<proteinExistence type="predicted"/>
<organism evidence="2 3">
    <name type="scientific">Streptomyces actuosus</name>
    <dbReference type="NCBI Taxonomy" id="1885"/>
    <lineage>
        <taxon>Bacteria</taxon>
        <taxon>Bacillati</taxon>
        <taxon>Actinomycetota</taxon>
        <taxon>Actinomycetes</taxon>
        <taxon>Kitasatosporales</taxon>
        <taxon>Streptomycetaceae</taxon>
        <taxon>Streptomyces</taxon>
    </lineage>
</organism>
<keyword evidence="3" id="KW-1185">Reference proteome</keyword>
<gene>
    <name evidence="2" type="ORF">JS756_19380</name>
</gene>